<comment type="similarity">
    <text evidence="1">Belongs to the ROK (NagC/XylR) family.</text>
</comment>
<evidence type="ECO:0000313" key="2">
    <source>
        <dbReference type="EMBL" id="KDN87551.1"/>
    </source>
</evidence>
<dbReference type="EMBL" id="JNBY01000028">
    <property type="protein sequence ID" value="KDN87551.1"/>
    <property type="molecule type" value="Genomic_DNA"/>
</dbReference>
<accession>A0A066ZB59</accession>
<dbReference type="RefSeq" id="WP_208865911.1">
    <property type="nucleotide sequence ID" value="NZ_KK853997.1"/>
</dbReference>
<gene>
    <name evidence="2" type="ORF">KCH_06610</name>
</gene>
<evidence type="ECO:0008006" key="4">
    <source>
        <dbReference type="Google" id="ProtNLM"/>
    </source>
</evidence>
<organism evidence="2 3">
    <name type="scientific">Kitasatospora cheerisanensis KCTC 2395</name>
    <dbReference type="NCBI Taxonomy" id="1348663"/>
    <lineage>
        <taxon>Bacteria</taxon>
        <taxon>Bacillati</taxon>
        <taxon>Actinomycetota</taxon>
        <taxon>Actinomycetes</taxon>
        <taxon>Kitasatosporales</taxon>
        <taxon>Streptomycetaceae</taxon>
        <taxon>Kitasatospora</taxon>
    </lineage>
</organism>
<dbReference type="PATRIC" id="fig|1348663.4.peg.628"/>
<comment type="caution">
    <text evidence="2">The sequence shown here is derived from an EMBL/GenBank/DDBJ whole genome shotgun (WGS) entry which is preliminary data.</text>
</comment>
<dbReference type="PANTHER" id="PTHR18964">
    <property type="entry name" value="ROK (REPRESSOR, ORF, KINASE) FAMILY"/>
    <property type="match status" value="1"/>
</dbReference>
<keyword evidence="3" id="KW-1185">Reference proteome</keyword>
<evidence type="ECO:0000256" key="1">
    <source>
        <dbReference type="ARBA" id="ARBA00006479"/>
    </source>
</evidence>
<dbReference type="SUPFAM" id="SSF53067">
    <property type="entry name" value="Actin-like ATPase domain"/>
    <property type="match status" value="1"/>
</dbReference>
<reference evidence="2 3" key="1">
    <citation type="submission" date="2014-05" db="EMBL/GenBank/DDBJ databases">
        <title>Draft Genome Sequence of Kitasatospora cheerisanensis KCTC 2395.</title>
        <authorList>
            <person name="Nam D.H."/>
        </authorList>
    </citation>
    <scope>NUCLEOTIDE SEQUENCE [LARGE SCALE GENOMIC DNA]</scope>
    <source>
        <strain evidence="2 3">KCTC 2395</strain>
    </source>
</reference>
<sequence>MSDSAAKWPGRPARTVRFRAEAGHVAGIDVGPTRLVVLLADLQGAVVGRWRLDDHGMTAPRAAREVCDRLAELLAGLPGSGSLRAVAVGAPGLVTAPLPERGPWPVAGLRADLLAAHPGCPVLVENDANLAVLGEHHHGAARGLDTVAYVHWGSRVGAGLLIRGRLHRGAGGAAGELGYLAPADVPGDPRTGPARPGWLEQRLLDADLTDPDSRATAVRRIGAGLAALTHLLDPDALVIGGGVVERHPDLVDELRTRLRHITLSPPALHRSPLRNESAAVGAVRLALESAEDSLIP</sequence>
<dbReference type="Proteomes" id="UP000027178">
    <property type="component" value="Unassembled WGS sequence"/>
</dbReference>
<dbReference type="AlphaFoldDB" id="A0A066ZB59"/>
<dbReference type="InterPro" id="IPR000600">
    <property type="entry name" value="ROK"/>
</dbReference>
<dbReference type="HOGENOM" id="CLU_036604_0_4_11"/>
<name>A0A066ZB59_9ACTN</name>
<dbReference type="Pfam" id="PF00480">
    <property type="entry name" value="ROK"/>
    <property type="match status" value="2"/>
</dbReference>
<proteinExistence type="inferred from homology"/>
<dbReference type="Gene3D" id="3.30.420.40">
    <property type="match status" value="3"/>
</dbReference>
<dbReference type="CDD" id="cd23763">
    <property type="entry name" value="ASKHA_ATPase_ROK"/>
    <property type="match status" value="1"/>
</dbReference>
<dbReference type="InterPro" id="IPR043129">
    <property type="entry name" value="ATPase_NBD"/>
</dbReference>
<evidence type="ECO:0000313" key="3">
    <source>
        <dbReference type="Proteomes" id="UP000027178"/>
    </source>
</evidence>
<protein>
    <recommendedName>
        <fullName evidence="4">ROK family transcriptional regulator</fullName>
    </recommendedName>
</protein>
<dbReference type="PANTHER" id="PTHR18964:SF149">
    <property type="entry name" value="BIFUNCTIONAL UDP-N-ACETYLGLUCOSAMINE 2-EPIMERASE_N-ACETYLMANNOSAMINE KINASE"/>
    <property type="match status" value="1"/>
</dbReference>
<dbReference type="eggNOG" id="COG1940">
    <property type="taxonomic scope" value="Bacteria"/>
</dbReference>